<evidence type="ECO:0000313" key="3">
    <source>
        <dbReference type="Proteomes" id="UP000256328"/>
    </source>
</evidence>
<organism evidence="2 3">
    <name type="scientific">Coleophoma crateriformis</name>
    <dbReference type="NCBI Taxonomy" id="565419"/>
    <lineage>
        <taxon>Eukaryota</taxon>
        <taxon>Fungi</taxon>
        <taxon>Dikarya</taxon>
        <taxon>Ascomycota</taxon>
        <taxon>Pezizomycotina</taxon>
        <taxon>Leotiomycetes</taxon>
        <taxon>Helotiales</taxon>
        <taxon>Dermateaceae</taxon>
        <taxon>Coleophoma</taxon>
    </lineage>
</organism>
<evidence type="ECO:0000313" key="2">
    <source>
        <dbReference type="EMBL" id="RDW69899.1"/>
    </source>
</evidence>
<gene>
    <name evidence="2" type="ORF">BP5796_08296</name>
</gene>
<dbReference type="EMBL" id="PDLN01000012">
    <property type="protein sequence ID" value="RDW69899.1"/>
    <property type="molecule type" value="Genomic_DNA"/>
</dbReference>
<evidence type="ECO:0000256" key="1">
    <source>
        <dbReference type="SAM" id="SignalP"/>
    </source>
</evidence>
<name>A0A3D8R780_9HELO</name>
<dbReference type="AlphaFoldDB" id="A0A3D8R780"/>
<reference evidence="2 3" key="1">
    <citation type="journal article" date="2018" name="IMA Fungus">
        <title>IMA Genome-F 9: Draft genome sequence of Annulohypoxylon stygium, Aspergillus mulundensis, Berkeleyomyces basicola (syn. Thielaviopsis basicola), Ceratocystis smalleyi, two Cercospora beticola strains, Coleophoma cylindrospora, Fusarium fracticaudum, Phialophora cf. hyalina, and Morchella septimelata.</title>
        <authorList>
            <person name="Wingfield B.D."/>
            <person name="Bills G.F."/>
            <person name="Dong Y."/>
            <person name="Huang W."/>
            <person name="Nel W.J."/>
            <person name="Swalarsk-Parry B.S."/>
            <person name="Vaghefi N."/>
            <person name="Wilken P.M."/>
            <person name="An Z."/>
            <person name="de Beer Z.W."/>
            <person name="De Vos L."/>
            <person name="Chen L."/>
            <person name="Duong T.A."/>
            <person name="Gao Y."/>
            <person name="Hammerbacher A."/>
            <person name="Kikkert J.R."/>
            <person name="Li Y."/>
            <person name="Li H."/>
            <person name="Li K."/>
            <person name="Li Q."/>
            <person name="Liu X."/>
            <person name="Ma X."/>
            <person name="Naidoo K."/>
            <person name="Pethybridge S.J."/>
            <person name="Sun J."/>
            <person name="Steenkamp E.T."/>
            <person name="van der Nest M.A."/>
            <person name="van Wyk S."/>
            <person name="Wingfield M.J."/>
            <person name="Xiong C."/>
            <person name="Yue Q."/>
            <person name="Zhang X."/>
        </authorList>
    </citation>
    <scope>NUCLEOTIDE SEQUENCE [LARGE SCALE GENOMIC DNA]</scope>
    <source>
        <strain evidence="2 3">BP5796</strain>
    </source>
</reference>
<feature type="signal peptide" evidence="1">
    <location>
        <begin position="1"/>
        <end position="17"/>
    </location>
</feature>
<dbReference type="Proteomes" id="UP000256328">
    <property type="component" value="Unassembled WGS sequence"/>
</dbReference>
<keyword evidence="3" id="KW-1185">Reference proteome</keyword>
<comment type="caution">
    <text evidence="2">The sequence shown here is derived from an EMBL/GenBank/DDBJ whole genome shotgun (WGS) entry which is preliminary data.</text>
</comment>
<keyword evidence="1" id="KW-0732">Signal</keyword>
<proteinExistence type="predicted"/>
<accession>A0A3D8R780</accession>
<protein>
    <submittedName>
        <fullName evidence="2">Uncharacterized protein</fullName>
    </submittedName>
</protein>
<feature type="chain" id="PRO_5017734773" evidence="1">
    <location>
        <begin position="18"/>
        <end position="72"/>
    </location>
</feature>
<sequence length="72" mass="7234">MKFQLLTLLAAIGLAQASCSVDTYAGTSSETMTCTTSSGAAGQVMNCDSASASAKGCDNGNSLYAAPCNWVD</sequence>